<protein>
    <recommendedName>
        <fullName evidence="7">C2H2-type domain-containing protein</fullName>
    </recommendedName>
</protein>
<keyword evidence="9" id="KW-1185">Reference proteome</keyword>
<feature type="region of interest" description="Disordered" evidence="6">
    <location>
        <begin position="575"/>
        <end position="599"/>
    </location>
</feature>
<evidence type="ECO:0000256" key="2">
    <source>
        <dbReference type="ARBA" id="ARBA00022737"/>
    </source>
</evidence>
<dbReference type="Gene3D" id="3.40.50.150">
    <property type="entry name" value="Vaccinia Virus protein VP39"/>
    <property type="match status" value="1"/>
</dbReference>
<proteinExistence type="predicted"/>
<dbReference type="SUPFAM" id="SSF53335">
    <property type="entry name" value="S-adenosyl-L-methionine-dependent methyltransferases"/>
    <property type="match status" value="1"/>
</dbReference>
<feature type="region of interest" description="Disordered" evidence="6">
    <location>
        <begin position="678"/>
        <end position="704"/>
    </location>
</feature>
<keyword evidence="2" id="KW-0677">Repeat</keyword>
<dbReference type="FunFam" id="3.30.160.60:FF:000125">
    <property type="entry name" value="Putative zinc finger protein 143"/>
    <property type="match status" value="1"/>
</dbReference>
<feature type="compositionally biased region" description="Polar residues" evidence="6">
    <location>
        <begin position="445"/>
        <end position="457"/>
    </location>
</feature>
<keyword evidence="1" id="KW-0479">Metal-binding</keyword>
<dbReference type="STRING" id="47428.A0A284RMB2"/>
<dbReference type="GO" id="GO:0008270">
    <property type="term" value="F:zinc ion binding"/>
    <property type="evidence" value="ECO:0007669"/>
    <property type="project" value="UniProtKB-KW"/>
</dbReference>
<dbReference type="PANTHER" id="PTHR23235">
    <property type="entry name" value="KRUEPPEL-LIKE TRANSCRIPTION FACTOR"/>
    <property type="match status" value="1"/>
</dbReference>
<keyword evidence="3 5" id="KW-0863">Zinc-finger</keyword>
<reference evidence="9" key="1">
    <citation type="journal article" date="2017" name="Nat. Ecol. Evol.">
        <title>Genome expansion and lineage-specific genetic innovations in the forest pathogenic fungi Armillaria.</title>
        <authorList>
            <person name="Sipos G."/>
            <person name="Prasanna A.N."/>
            <person name="Walter M.C."/>
            <person name="O'Connor E."/>
            <person name="Balint B."/>
            <person name="Krizsan K."/>
            <person name="Kiss B."/>
            <person name="Hess J."/>
            <person name="Varga T."/>
            <person name="Slot J."/>
            <person name="Riley R."/>
            <person name="Boka B."/>
            <person name="Rigling D."/>
            <person name="Barry K."/>
            <person name="Lee J."/>
            <person name="Mihaltcheva S."/>
            <person name="LaButti K."/>
            <person name="Lipzen A."/>
            <person name="Waldron R."/>
            <person name="Moloney N.M."/>
            <person name="Sperisen C."/>
            <person name="Kredics L."/>
            <person name="Vagvoelgyi C."/>
            <person name="Patrignani A."/>
            <person name="Fitzpatrick D."/>
            <person name="Nagy I."/>
            <person name="Doyle S."/>
            <person name="Anderson J.B."/>
            <person name="Grigoriev I.V."/>
            <person name="Gueldener U."/>
            <person name="Muensterkoetter M."/>
            <person name="Nagy L.G."/>
        </authorList>
    </citation>
    <scope>NUCLEOTIDE SEQUENCE [LARGE SCALE GENOMIC DNA]</scope>
    <source>
        <strain evidence="9">C18/9</strain>
    </source>
</reference>
<dbReference type="PROSITE" id="PS00028">
    <property type="entry name" value="ZINC_FINGER_C2H2_1"/>
    <property type="match status" value="1"/>
</dbReference>
<dbReference type="Proteomes" id="UP000219338">
    <property type="component" value="Unassembled WGS sequence"/>
</dbReference>
<feature type="compositionally biased region" description="Pro residues" evidence="6">
    <location>
        <begin position="463"/>
        <end position="481"/>
    </location>
</feature>
<dbReference type="GO" id="GO:0000981">
    <property type="term" value="F:DNA-binding transcription factor activity, RNA polymerase II-specific"/>
    <property type="evidence" value="ECO:0007669"/>
    <property type="project" value="UniProtKB-ARBA"/>
</dbReference>
<evidence type="ECO:0000256" key="6">
    <source>
        <dbReference type="SAM" id="MobiDB-lite"/>
    </source>
</evidence>
<dbReference type="SUPFAM" id="SSF57667">
    <property type="entry name" value="beta-beta-alpha zinc fingers"/>
    <property type="match status" value="1"/>
</dbReference>
<feature type="compositionally biased region" description="Polar residues" evidence="6">
    <location>
        <begin position="678"/>
        <end position="688"/>
    </location>
</feature>
<gene>
    <name evidence="8" type="ORF">ARMOST_13284</name>
</gene>
<dbReference type="InterPro" id="IPR025714">
    <property type="entry name" value="Methyltranfer_dom"/>
</dbReference>
<feature type="compositionally biased region" description="Basic and acidic residues" evidence="6">
    <location>
        <begin position="689"/>
        <end position="704"/>
    </location>
</feature>
<evidence type="ECO:0000256" key="3">
    <source>
        <dbReference type="ARBA" id="ARBA00022771"/>
    </source>
</evidence>
<dbReference type="SMART" id="SM00355">
    <property type="entry name" value="ZnF_C2H2"/>
    <property type="match status" value="1"/>
</dbReference>
<dbReference type="CDD" id="cd02440">
    <property type="entry name" value="AdoMet_MTases"/>
    <property type="match status" value="1"/>
</dbReference>
<organism evidence="8 9">
    <name type="scientific">Armillaria ostoyae</name>
    <name type="common">Armillaria root rot fungus</name>
    <dbReference type="NCBI Taxonomy" id="47428"/>
    <lineage>
        <taxon>Eukaryota</taxon>
        <taxon>Fungi</taxon>
        <taxon>Dikarya</taxon>
        <taxon>Basidiomycota</taxon>
        <taxon>Agaricomycotina</taxon>
        <taxon>Agaricomycetes</taxon>
        <taxon>Agaricomycetidae</taxon>
        <taxon>Agaricales</taxon>
        <taxon>Marasmiineae</taxon>
        <taxon>Physalacriaceae</taxon>
        <taxon>Armillaria</taxon>
    </lineage>
</organism>
<dbReference type="InterPro" id="IPR029063">
    <property type="entry name" value="SAM-dependent_MTases_sf"/>
</dbReference>
<keyword evidence="4" id="KW-0862">Zinc</keyword>
<dbReference type="OrthoDB" id="2013972at2759"/>
<dbReference type="AlphaFoldDB" id="A0A284RMB2"/>
<dbReference type="PROSITE" id="PS50157">
    <property type="entry name" value="ZINC_FINGER_C2H2_2"/>
    <property type="match status" value="1"/>
</dbReference>
<evidence type="ECO:0000256" key="5">
    <source>
        <dbReference type="PROSITE-ProRule" id="PRU00042"/>
    </source>
</evidence>
<dbReference type="Pfam" id="PF13847">
    <property type="entry name" value="Methyltransf_31"/>
    <property type="match status" value="1"/>
</dbReference>
<evidence type="ECO:0000313" key="9">
    <source>
        <dbReference type="Proteomes" id="UP000219338"/>
    </source>
</evidence>
<dbReference type="InterPro" id="IPR036236">
    <property type="entry name" value="Znf_C2H2_sf"/>
</dbReference>
<accession>A0A284RMB2</accession>
<dbReference type="InterPro" id="IPR013087">
    <property type="entry name" value="Znf_C2H2_type"/>
</dbReference>
<evidence type="ECO:0000256" key="4">
    <source>
        <dbReference type="ARBA" id="ARBA00022833"/>
    </source>
</evidence>
<sequence length="1103" mass="122247">MSDPRAHIIYTKLLLRRGHGYPLWIPESDYNLPDVYRDKGVSVGDLGILTDDGGFDFLFNVCAEADDPVHQGHVPPQFQPLRISSNHAIRKIPFHRKNSSITSAHVSKTTIAVEGSAEMTPFVTGGGGFEFSTSKAEAAILMLPDGGNRYDTVHRSLFKQYVAENALSWYIYVNSLDQLAREAPNGSLYLVTGCDKARSWMTAAASRPSESHTISVKFAIGPIMEGRIALQTSWSTPYIDADTRIYPDYPEPMPQQDNQCVFMRGFTITVRENSLMQKVLGPVQLKVIGGSSRNAAPSFSSRSPYSSYQDNLVGSSSSGVLSSTGPVDNFDIPDSWTNEDPKSLLKDNIELIDLPGRSTELLNPSVKINEHLLTLYPHITVAVTHDEDWMEVTKDLPPDQWPDDFKLASMVLGLPEKRSTESLTLNGKDSVALPERDGSGPSLVAGSSSYDSGNTALLNPGPFLSPVPSGPPSLPSSNPPQPLTNLYYDHDGNNTDINLVLDDTLAITLDSFSKTFAPGDGNFNSNSSIYSSPAYRGLGDDFDAIYDDWSSLSPHPSEPWSQLFAVPSVPRLFSRRHSESGGSSNSFIDSSTNGCPGLRRHNSESSLDICRNHLQIFNDTPKTKLNFGRYLSHNNFDGPPSLRPAVSHSNPRPYSGSVIEPSFDGTSVSSLAPYDQQMSEMSQNIERPSSSRHDGVKRNAHSHNEAKRDATFMCPFPDCGSTFTRSFNLNSELFLPMYELPAHLNLVHMCSHSEEKPFVCSWPGCGKSFAQQHDCNRHEKLHSNYRLFSRAEEDSSDLDNSDVDDDFPSYFVESNGRLFHSSPTCPYPLPIDTPEQQRLNVIHNALFSLIGTHYVGPVPELLMSEPGRLKIVVDMCTGTGKWVMNMAELYPHVRFYGLDIVPIATRYPFPNVTFKLHDVAERTRYQDGSIDLVHARSVFMTVRDYGKIIQEVKRILRPGGMFVSGEWGQHPSFHPSYNLDPASETPSLLHFFQVLRSALARCGIPPVAGNVHARLQSAGGFADITHQIHYLPIGSWSNDHIMQRIGKAFRTVLSRYMDSVRPIILELGINESDLDHLYADARAEVASTQGLVAVYYSVHARRM</sequence>
<feature type="domain" description="C2H2-type" evidence="7">
    <location>
        <begin position="758"/>
        <end position="787"/>
    </location>
</feature>
<evidence type="ECO:0000259" key="7">
    <source>
        <dbReference type="PROSITE" id="PS50157"/>
    </source>
</evidence>
<dbReference type="GO" id="GO:0000978">
    <property type="term" value="F:RNA polymerase II cis-regulatory region sequence-specific DNA binding"/>
    <property type="evidence" value="ECO:0007669"/>
    <property type="project" value="TreeGrafter"/>
</dbReference>
<evidence type="ECO:0000256" key="1">
    <source>
        <dbReference type="ARBA" id="ARBA00022723"/>
    </source>
</evidence>
<dbReference type="Gene3D" id="3.30.160.60">
    <property type="entry name" value="Classic Zinc Finger"/>
    <property type="match status" value="1"/>
</dbReference>
<dbReference type="PANTHER" id="PTHR23235:SF120">
    <property type="entry name" value="KRUPPEL-LIKE FACTOR 15"/>
    <property type="match status" value="1"/>
</dbReference>
<name>A0A284RMB2_ARMOS</name>
<feature type="compositionally biased region" description="Low complexity" evidence="6">
    <location>
        <begin position="580"/>
        <end position="591"/>
    </location>
</feature>
<feature type="region of interest" description="Disordered" evidence="6">
    <location>
        <begin position="421"/>
        <end position="481"/>
    </location>
</feature>
<dbReference type="EMBL" id="FUEG01000011">
    <property type="protein sequence ID" value="SJL09903.1"/>
    <property type="molecule type" value="Genomic_DNA"/>
</dbReference>
<evidence type="ECO:0000313" key="8">
    <source>
        <dbReference type="EMBL" id="SJL09903.1"/>
    </source>
</evidence>